<keyword evidence="2" id="KW-1185">Reference proteome</keyword>
<reference evidence="2" key="1">
    <citation type="submission" date="2016-10" db="EMBL/GenBank/DDBJ databases">
        <authorList>
            <person name="Varghese N."/>
            <person name="Submissions S."/>
        </authorList>
    </citation>
    <scope>NUCLEOTIDE SEQUENCE [LARGE SCALE GENOMIC DNA]</scope>
    <source>
        <strain evidence="2">Jip14</strain>
    </source>
</reference>
<evidence type="ECO:0000313" key="2">
    <source>
        <dbReference type="Proteomes" id="UP000198916"/>
    </source>
</evidence>
<name>A0A1H7MCV6_9SPHI</name>
<accession>A0A1H7MCV6</accession>
<protein>
    <recommendedName>
        <fullName evidence="3">Addiction module component</fullName>
    </recommendedName>
</protein>
<sequence>MRLILDNVSKRDYQWLLSMAKALNFKVTTDLSSENVTLDSVDVLLNEDTSDIPTTDFMKSYGLTDSDVAEFRQRKIDYQSGKDKPVAWETIKEHYGLL</sequence>
<dbReference type="Proteomes" id="UP000198916">
    <property type="component" value="Unassembled WGS sequence"/>
</dbReference>
<evidence type="ECO:0000313" key="1">
    <source>
        <dbReference type="EMBL" id="SEL09136.1"/>
    </source>
</evidence>
<dbReference type="RefSeq" id="WP_090605012.1">
    <property type="nucleotide sequence ID" value="NZ_FNZR01000003.1"/>
</dbReference>
<dbReference type="OrthoDB" id="9839609at2"/>
<gene>
    <name evidence="1" type="ORF">SAMN05421740_103467</name>
</gene>
<dbReference type="AlphaFoldDB" id="A0A1H7MCV6"/>
<proteinExistence type="predicted"/>
<organism evidence="1 2">
    <name type="scientific">Parapedobacter koreensis</name>
    <dbReference type="NCBI Taxonomy" id="332977"/>
    <lineage>
        <taxon>Bacteria</taxon>
        <taxon>Pseudomonadati</taxon>
        <taxon>Bacteroidota</taxon>
        <taxon>Sphingobacteriia</taxon>
        <taxon>Sphingobacteriales</taxon>
        <taxon>Sphingobacteriaceae</taxon>
        <taxon>Parapedobacter</taxon>
    </lineage>
</organism>
<evidence type="ECO:0008006" key="3">
    <source>
        <dbReference type="Google" id="ProtNLM"/>
    </source>
</evidence>
<dbReference type="EMBL" id="FNZR01000003">
    <property type="protein sequence ID" value="SEL09136.1"/>
    <property type="molecule type" value="Genomic_DNA"/>
</dbReference>